<dbReference type="PANTHER" id="PTHR42993:SF1">
    <property type="entry name" value="MAOC-LIKE DEHYDRATASE DOMAIN-CONTAINING PROTEIN"/>
    <property type="match status" value="1"/>
</dbReference>
<sequence length="150" mass="16541">MMKTLLDLAIGESLAQPEWLTVTQDMINQFADATGDHQWIHLDSVKCEKESPFKTTIAHGFLTASLMPKAFAEVIAPSERIASMINYGIDKLRFLEPVKSNDAVKYQFKLVDVSEKPQGKLFKVEASCLLKSSGNPALVGGFLMLAVLKP</sequence>
<comment type="caution">
    <text evidence="2">The sequence shown here is derived from an EMBL/GenBank/DDBJ whole genome shotgun (WGS) entry which is preliminary data.</text>
</comment>
<dbReference type="AlphaFoldDB" id="A0A0B3Y691"/>
<dbReference type="Pfam" id="PF01575">
    <property type="entry name" value="MaoC_dehydratas"/>
    <property type="match status" value="1"/>
</dbReference>
<name>A0A0B3Y691_9ALTE</name>
<dbReference type="InterPro" id="IPR039375">
    <property type="entry name" value="NodN-like"/>
</dbReference>
<reference evidence="2 3" key="1">
    <citation type="submission" date="2014-12" db="EMBL/GenBank/DDBJ databases">
        <title>Genome sequencing of Alteromonas marina AD001.</title>
        <authorList>
            <person name="Adrian T.G.S."/>
            <person name="Chan K.G."/>
        </authorList>
    </citation>
    <scope>NUCLEOTIDE SEQUENCE [LARGE SCALE GENOMIC DNA]</scope>
    <source>
        <strain evidence="2 3">AD001</strain>
    </source>
</reference>
<dbReference type="InterPro" id="IPR002539">
    <property type="entry name" value="MaoC-like_dom"/>
</dbReference>
<dbReference type="Proteomes" id="UP000031197">
    <property type="component" value="Unassembled WGS sequence"/>
</dbReference>
<accession>A0A0B3Y691</accession>
<evidence type="ECO:0000313" key="3">
    <source>
        <dbReference type="Proteomes" id="UP000031197"/>
    </source>
</evidence>
<proteinExistence type="predicted"/>
<dbReference type="PANTHER" id="PTHR42993">
    <property type="entry name" value="MAOC-LIKE DEHYDRATASE DOMAIN-CONTAINING PROTEIN"/>
    <property type="match status" value="1"/>
</dbReference>
<dbReference type="EMBL" id="JWLW01000067">
    <property type="protein sequence ID" value="KHT44253.1"/>
    <property type="molecule type" value="Genomic_DNA"/>
</dbReference>
<keyword evidence="3" id="KW-1185">Reference proteome</keyword>
<organism evidence="2 3">
    <name type="scientific">Alteromonas marina</name>
    <dbReference type="NCBI Taxonomy" id="203795"/>
    <lineage>
        <taxon>Bacteria</taxon>
        <taxon>Pseudomonadati</taxon>
        <taxon>Pseudomonadota</taxon>
        <taxon>Gammaproteobacteria</taxon>
        <taxon>Alteromonadales</taxon>
        <taxon>Alteromonadaceae</taxon>
        <taxon>Alteromonas/Salinimonas group</taxon>
        <taxon>Alteromonas</taxon>
    </lineage>
</organism>
<gene>
    <name evidence="2" type="ORF">RJ41_18580</name>
</gene>
<evidence type="ECO:0000313" key="2">
    <source>
        <dbReference type="EMBL" id="KHT44253.1"/>
    </source>
</evidence>
<dbReference type="InterPro" id="IPR029069">
    <property type="entry name" value="HotDog_dom_sf"/>
</dbReference>
<dbReference type="SUPFAM" id="SSF54637">
    <property type="entry name" value="Thioesterase/thiol ester dehydrase-isomerase"/>
    <property type="match status" value="1"/>
</dbReference>
<dbReference type="CDD" id="cd03450">
    <property type="entry name" value="NodN"/>
    <property type="match status" value="1"/>
</dbReference>
<dbReference type="Gene3D" id="3.10.129.10">
    <property type="entry name" value="Hotdog Thioesterase"/>
    <property type="match status" value="1"/>
</dbReference>
<protein>
    <submittedName>
        <fullName evidence="2">Dehydratase</fullName>
    </submittedName>
</protein>
<evidence type="ECO:0000259" key="1">
    <source>
        <dbReference type="Pfam" id="PF01575"/>
    </source>
</evidence>
<feature type="domain" description="MaoC-like" evidence="1">
    <location>
        <begin position="9"/>
        <end position="121"/>
    </location>
</feature>